<evidence type="ECO:0000313" key="3">
    <source>
        <dbReference type="Proteomes" id="UP000238701"/>
    </source>
</evidence>
<dbReference type="AlphaFoldDB" id="A0A2U3K8S4"/>
<accession>A0A2U3K8S4</accession>
<gene>
    <name evidence="2" type="ORF">SBA1_1480031</name>
</gene>
<organism evidence="2 3">
    <name type="scientific">Candidatus Sulfotelmatobacter kueseliae</name>
    <dbReference type="NCBI Taxonomy" id="2042962"/>
    <lineage>
        <taxon>Bacteria</taxon>
        <taxon>Pseudomonadati</taxon>
        <taxon>Acidobacteriota</taxon>
        <taxon>Terriglobia</taxon>
        <taxon>Terriglobales</taxon>
        <taxon>Candidatus Korobacteraceae</taxon>
        <taxon>Candidatus Sulfotelmatobacter</taxon>
    </lineage>
</organism>
<dbReference type="EMBL" id="OMOD01000055">
    <property type="protein sequence ID" value="SPF35957.1"/>
    <property type="molecule type" value="Genomic_DNA"/>
</dbReference>
<name>A0A2U3K8S4_9BACT</name>
<proteinExistence type="predicted"/>
<feature type="compositionally biased region" description="Polar residues" evidence="1">
    <location>
        <begin position="300"/>
        <end position="309"/>
    </location>
</feature>
<reference evidence="3" key="1">
    <citation type="submission" date="2018-02" db="EMBL/GenBank/DDBJ databases">
        <authorList>
            <person name="Hausmann B."/>
        </authorList>
    </citation>
    <scope>NUCLEOTIDE SEQUENCE [LARGE SCALE GENOMIC DNA]</scope>
    <source>
        <strain evidence="3">Peat soil MAG SbA1</strain>
    </source>
</reference>
<sequence>MSGGNGSSPEPGAIQTDAAYSIVPGSYRFVDITGFGGRVGEYDTLEQSAGADVATAYVSSLNHMTVVTRGNVLNSQDYQAASQLTAGEWARVSFDMRSFVQQQDHYPFAAFPLLDVSSGCGGPCDTTTDLIPSHVPFYVVRRLGKAQGQVKLPRLPVHLFMKGDWQARSGATQFAYLDENSYVPSLGSNGQFCGAQCHYQSQFQPVNYTTRNIGGGAHVDLGPMRVTYEHKYSSFNDRLVFPTGTFTGGFNVGPSTCEAFPFGFAGAQCAPSSYNLPPAGPAPGPTPALSTGTGYATDIPSPSQASSDRVNLNWTASPKLTFNGNVDYTRLTDTYTNYPQNAFGTDEILNWRPLDRLRLTADYHQQNLLNKFTPYYSLYGNVSYHNHWEGVKLEYELGHDFDVEAHYKRTGITRSNAALWNDTRYNLFGSQIYSVDNTDLLKVVPSSSSNTAGLALRYHDRGLWSARTGYEWTGTQDPGYLTVPRSDNRIFADVTLTPSSLLVFANDINVIVQNAFPAVPLPNTPGVTPLSAPGATGSFGLNIAGLPPTFQRSNRFYIDTASATLRVLPAWNLGLGYSYQQNNLKTYMAFQNDNATGYILDEPLVPYKQIVQAYWGDSSYTYRQRLGLNLRVTYNSARSGFRPDVNPADAAQLGNQYLIQQGTFDPMGLFPSALGNVNAISTQISEVIVPQWIGQSKAYYVFPHRFEGGLLFYYGSYRDYWNPNLNGTLRTFNVYVGRSW</sequence>
<evidence type="ECO:0000313" key="2">
    <source>
        <dbReference type="EMBL" id="SPF35957.1"/>
    </source>
</evidence>
<dbReference type="OrthoDB" id="9814800at2"/>
<dbReference type="Proteomes" id="UP000238701">
    <property type="component" value="Unassembled WGS sequence"/>
</dbReference>
<evidence type="ECO:0000256" key="1">
    <source>
        <dbReference type="SAM" id="MobiDB-lite"/>
    </source>
</evidence>
<protein>
    <submittedName>
        <fullName evidence="2">Uncharacterized protein</fullName>
    </submittedName>
</protein>
<feature type="region of interest" description="Disordered" evidence="1">
    <location>
        <begin position="278"/>
        <end position="309"/>
    </location>
</feature>